<dbReference type="HOGENOM" id="CLU_006301_5_2_1"/>
<dbReference type="PANTHER" id="PTHR43381:SF20">
    <property type="entry name" value="TRANSLATION INITIATION FACTOR IF-2, MITOCHONDRIAL"/>
    <property type="match status" value="1"/>
</dbReference>
<dbReference type="InterPro" id="IPR053905">
    <property type="entry name" value="EF-G-like_DII"/>
</dbReference>
<dbReference type="FunFam" id="3.40.50.300:FF:000019">
    <property type="entry name" value="Translation initiation factor IF-2"/>
    <property type="match status" value="1"/>
</dbReference>
<dbReference type="InterPro" id="IPR036925">
    <property type="entry name" value="TIF_IF2_dom3_sf"/>
</dbReference>
<dbReference type="FunFam" id="3.40.50.10050:FF:000001">
    <property type="entry name" value="Translation initiation factor IF-2"/>
    <property type="match status" value="1"/>
</dbReference>
<dbReference type="EnsemblPlants" id="OMERI09G12130.1">
    <property type="protein sequence ID" value="OMERI09G12130.1"/>
    <property type="gene ID" value="OMERI09G12130"/>
</dbReference>
<dbReference type="SUPFAM" id="SSF50447">
    <property type="entry name" value="Translation proteins"/>
    <property type="match status" value="2"/>
</dbReference>
<evidence type="ECO:0000256" key="1">
    <source>
        <dbReference type="ARBA" id="ARBA00000971"/>
    </source>
</evidence>
<reference evidence="19" key="1">
    <citation type="submission" date="2015-04" db="UniProtKB">
        <authorList>
            <consortium name="EnsemblPlants"/>
        </authorList>
    </citation>
    <scope>IDENTIFICATION</scope>
</reference>
<evidence type="ECO:0000256" key="13">
    <source>
        <dbReference type="ARBA" id="ARBA00023186"/>
    </source>
</evidence>
<dbReference type="GO" id="GO:0005739">
    <property type="term" value="C:mitochondrion"/>
    <property type="evidence" value="ECO:0007669"/>
    <property type="project" value="UniProtKB-SubCell"/>
</dbReference>
<evidence type="ECO:0000256" key="11">
    <source>
        <dbReference type="ARBA" id="ARBA00023128"/>
    </source>
</evidence>
<keyword evidence="14" id="KW-0413">Isomerase</keyword>
<dbReference type="HAMAP" id="MF_00100_B">
    <property type="entry name" value="IF_2_B"/>
    <property type="match status" value="1"/>
</dbReference>
<comment type="function">
    <text evidence="16">One of the essential components for the initiation of protein synthesis. Protects formylmethionyl-tRNA from spontaneous hydrolysis and promotes its binding to the 30S ribosomal subunits. Also involved in the hydrolysis of GTP during the formation of the 70S ribosomal complex.</text>
</comment>
<dbReference type="NCBIfam" id="TIGR00231">
    <property type="entry name" value="small_GTP"/>
    <property type="match status" value="1"/>
</dbReference>
<evidence type="ECO:0000259" key="18">
    <source>
        <dbReference type="PROSITE" id="PS51722"/>
    </source>
</evidence>
<dbReference type="InterPro" id="IPR005225">
    <property type="entry name" value="Small_GTP-bd"/>
</dbReference>
<dbReference type="GO" id="GO:0006457">
    <property type="term" value="P:protein folding"/>
    <property type="evidence" value="ECO:0007669"/>
    <property type="project" value="InterPro"/>
</dbReference>
<evidence type="ECO:0000256" key="17">
    <source>
        <dbReference type="ARBA" id="ARBA00044200"/>
    </source>
</evidence>
<dbReference type="Pfam" id="PF22042">
    <property type="entry name" value="EF-G_D2"/>
    <property type="match status" value="1"/>
</dbReference>
<protein>
    <recommendedName>
        <fullName evidence="17">Translation initiation factor IF-2, mitochondrial</fullName>
        <ecNumber evidence="5">5.2.1.8</ecNumber>
    </recommendedName>
</protein>
<evidence type="ECO:0000256" key="16">
    <source>
        <dbReference type="ARBA" id="ARBA00025162"/>
    </source>
</evidence>
<dbReference type="Gene3D" id="3.40.50.10050">
    <property type="entry name" value="Translation initiation factor IF- 2, domain 3"/>
    <property type="match status" value="1"/>
</dbReference>
<dbReference type="Gramene" id="OMERI09G12130.1">
    <property type="protein sequence ID" value="OMERI09G12130.1"/>
    <property type="gene ID" value="OMERI09G12130"/>
</dbReference>
<dbReference type="CDD" id="cd03692">
    <property type="entry name" value="mtIF2_IVc"/>
    <property type="match status" value="1"/>
</dbReference>
<evidence type="ECO:0000256" key="12">
    <source>
        <dbReference type="ARBA" id="ARBA00023134"/>
    </source>
</evidence>
<dbReference type="InterPro" id="IPR000178">
    <property type="entry name" value="TF_IF2_bacterial-like"/>
</dbReference>
<keyword evidence="8" id="KW-0648">Protein biosynthesis</keyword>
<comment type="catalytic activity">
    <reaction evidence="1">
        <text>[protein]-peptidylproline (omega=180) = [protein]-peptidylproline (omega=0)</text>
        <dbReference type="Rhea" id="RHEA:16237"/>
        <dbReference type="Rhea" id="RHEA-COMP:10747"/>
        <dbReference type="Rhea" id="RHEA-COMP:10748"/>
        <dbReference type="ChEBI" id="CHEBI:83833"/>
        <dbReference type="ChEBI" id="CHEBI:83834"/>
        <dbReference type="EC" id="5.2.1.8"/>
    </reaction>
</comment>
<evidence type="ECO:0000256" key="9">
    <source>
        <dbReference type="ARBA" id="ARBA00022946"/>
    </source>
</evidence>
<evidence type="ECO:0000256" key="8">
    <source>
        <dbReference type="ARBA" id="ARBA00022917"/>
    </source>
</evidence>
<comment type="function">
    <text evidence="15">Involved in protein export. Acts as a chaperone by maintaining the newly synthesized protein in an open conformation. Functions as a peptidyl-prolyl cis-trans isomerase.</text>
</comment>
<accession>A0A0E0ETU0</accession>
<evidence type="ECO:0000256" key="3">
    <source>
        <dbReference type="ARBA" id="ARBA00005464"/>
    </source>
</evidence>
<keyword evidence="6" id="KW-0396">Initiation factor</keyword>
<dbReference type="CDD" id="cd01887">
    <property type="entry name" value="IF2_eIF5B"/>
    <property type="match status" value="1"/>
</dbReference>
<dbReference type="Proteomes" id="UP000008021">
    <property type="component" value="Chromosome 9"/>
</dbReference>
<dbReference type="NCBIfam" id="TIGR00487">
    <property type="entry name" value="IF-2"/>
    <property type="match status" value="1"/>
</dbReference>
<feature type="domain" description="Tr-type G" evidence="18">
    <location>
        <begin position="430"/>
        <end position="600"/>
    </location>
</feature>
<dbReference type="InterPro" id="IPR023115">
    <property type="entry name" value="TIF_IF2_dom3"/>
</dbReference>
<evidence type="ECO:0000313" key="19">
    <source>
        <dbReference type="EnsemblPlants" id="OMERI09G12130.1"/>
    </source>
</evidence>
<keyword evidence="13" id="KW-0143">Chaperone</keyword>
<evidence type="ECO:0000256" key="5">
    <source>
        <dbReference type="ARBA" id="ARBA00013194"/>
    </source>
</evidence>
<keyword evidence="11" id="KW-0496">Mitochondrion</keyword>
<evidence type="ECO:0000256" key="6">
    <source>
        <dbReference type="ARBA" id="ARBA00022540"/>
    </source>
</evidence>
<evidence type="ECO:0000256" key="2">
    <source>
        <dbReference type="ARBA" id="ARBA00004173"/>
    </source>
</evidence>
<evidence type="ECO:0000256" key="14">
    <source>
        <dbReference type="ARBA" id="ARBA00023235"/>
    </source>
</evidence>
<dbReference type="GO" id="GO:0003743">
    <property type="term" value="F:translation initiation factor activity"/>
    <property type="evidence" value="ECO:0007669"/>
    <property type="project" value="UniProtKB-KW"/>
</dbReference>
<dbReference type="InterPro" id="IPR036611">
    <property type="entry name" value="Trigger_fac_ribosome-bd_sf"/>
</dbReference>
<comment type="similarity">
    <text evidence="4">Belongs to the TRAFAC class translation factor GTPase superfamily. Classic translation factor GTPase family. IF-2 subfamily.</text>
</comment>
<reference evidence="19" key="2">
    <citation type="submission" date="2018-05" db="EMBL/GenBank/DDBJ databases">
        <title>OmerRS3 (Oryza meridionalis Reference Sequence Version 3).</title>
        <authorList>
            <person name="Zhang J."/>
            <person name="Kudrna D."/>
            <person name="Lee S."/>
            <person name="Talag J."/>
            <person name="Welchert J."/>
            <person name="Wing R.A."/>
        </authorList>
    </citation>
    <scope>NUCLEOTIDE SEQUENCE [LARGE SCALE GENOMIC DNA]</scope>
    <source>
        <strain evidence="19">cv. OR44</strain>
    </source>
</reference>
<dbReference type="eggNOG" id="KOG1145">
    <property type="taxonomic scope" value="Eukaryota"/>
</dbReference>
<dbReference type="Gene3D" id="2.40.30.10">
    <property type="entry name" value="Translation factors"/>
    <property type="match status" value="2"/>
</dbReference>
<dbReference type="SUPFAM" id="SSF52540">
    <property type="entry name" value="P-loop containing nucleoside triphosphate hydrolases"/>
    <property type="match status" value="1"/>
</dbReference>
<dbReference type="GO" id="GO:0003924">
    <property type="term" value="F:GTPase activity"/>
    <property type="evidence" value="ECO:0007669"/>
    <property type="project" value="InterPro"/>
</dbReference>
<dbReference type="STRING" id="40149.A0A0E0ETU0"/>
<proteinExistence type="inferred from homology"/>
<dbReference type="Pfam" id="PF11987">
    <property type="entry name" value="IF-2"/>
    <property type="match status" value="1"/>
</dbReference>
<dbReference type="InterPro" id="IPR000795">
    <property type="entry name" value="T_Tr_GTP-bd_dom"/>
</dbReference>
<dbReference type="SUPFAM" id="SSF52156">
    <property type="entry name" value="Initiation factor IF2/eIF5b, domain 3"/>
    <property type="match status" value="1"/>
</dbReference>
<keyword evidence="7" id="KW-0547">Nucleotide-binding</keyword>
<dbReference type="InterPro" id="IPR015760">
    <property type="entry name" value="TIF_IF2"/>
</dbReference>
<name>A0A0E0ETU0_9ORYZ</name>
<organism evidence="19">
    <name type="scientific">Oryza meridionalis</name>
    <dbReference type="NCBI Taxonomy" id="40149"/>
    <lineage>
        <taxon>Eukaryota</taxon>
        <taxon>Viridiplantae</taxon>
        <taxon>Streptophyta</taxon>
        <taxon>Embryophyta</taxon>
        <taxon>Tracheophyta</taxon>
        <taxon>Spermatophyta</taxon>
        <taxon>Magnoliopsida</taxon>
        <taxon>Liliopsida</taxon>
        <taxon>Poales</taxon>
        <taxon>Poaceae</taxon>
        <taxon>BOP clade</taxon>
        <taxon>Oryzoideae</taxon>
        <taxon>Oryzeae</taxon>
        <taxon>Oryzinae</taxon>
        <taxon>Oryza</taxon>
    </lineage>
</organism>
<keyword evidence="9" id="KW-0809">Transit peptide</keyword>
<dbReference type="GO" id="GO:0003755">
    <property type="term" value="F:peptidyl-prolyl cis-trans isomerase activity"/>
    <property type="evidence" value="ECO:0007669"/>
    <property type="project" value="UniProtKB-KW"/>
</dbReference>
<dbReference type="Pfam" id="PF00009">
    <property type="entry name" value="GTP_EFTU"/>
    <property type="match status" value="1"/>
</dbReference>
<dbReference type="PANTHER" id="PTHR43381">
    <property type="entry name" value="TRANSLATION INITIATION FACTOR IF-2-RELATED"/>
    <property type="match status" value="1"/>
</dbReference>
<keyword evidence="10" id="KW-0697">Rotamase</keyword>
<dbReference type="PROSITE" id="PS51722">
    <property type="entry name" value="G_TR_2"/>
    <property type="match status" value="1"/>
</dbReference>
<dbReference type="InterPro" id="IPR027417">
    <property type="entry name" value="P-loop_NTPase"/>
</dbReference>
<keyword evidence="20" id="KW-1185">Reference proteome</keyword>
<keyword evidence="12" id="KW-0342">GTP-binding</keyword>
<sequence length="950" mass="102903">MELSIAPAAMAMGLLAKNPKMINHRYASELRLQHRLSPACSVMFNKQCSYRITSKACSVLGAVSPVQCTKNSTESSVSFKDFLVSVQTEEDGLIKLRVTVAGTMTESIFEKVFSKNVAAAQPLPGFRRMKGGPLLYLGKPYFVSISVQIELDEHAAGYIPKEIALHLIGPSKVKKETIKNIISLTIAEYVQKEDLDASKNLKVLQTYEELEAAFEPGKEFCFDSTLHLQQKRDSFLSRRGGRGGSAGGGGAPRMAWRMLRRKDFHTGLVNLASRVDHGEAKNFSSGTIGKLAGFVLNDTRTPIVKGVYMLAWSRKREEVAGLKAPKKEKRVKRETRTQPPVEAPYVAPKQKIAIKSSPDKTVDIFDGMTLLDLSKRTGASIGALQDILTDLGEKVESEFDAISIDLAELVAMELGVNIRRMHTGEGTLEPRPAVVTVMGHVDHGKTSLLDSLRQTSVAAKEAGGITQHIGAFVVEMPSGASITFLDTPGHAAFSAMRARGAAVTDIVVLVVAADDGVMPQTLEAMSHAKAANVPIVVAVNKCDKSGADPERVRIQLGSEGLLLEDMGGDVQVVEISAVTKLGLDKLEEALLLQAEIMDLKARIDGPAQAFVVEARVDRGRGPLATAIVKAGTLVSGQHIVVGAEWGRIRSLRDTAGKITESAKPAMPVEIEGLRGLPMAGDDVVVVDSEERARMLSQGRKKKQEKDRLRKIDEDMTEEAEIGEETPERVEMPIIVKADVQGSVQAVTDALRSLNSPQVFVNIVHVGVGPISQHDIDLAQACRAYIVGFNIRTPSAITLAATQANIKILLHKVIYHLLEEMGQEIVDKAPGTPETQVSGEAEVLNIFELKGRSKSKGPDIKIAGCRITDGHLSKTGMMRLLRSGDVVFEGPCTSLKREKQDAETVDKGNDCGLVIQDCNDFQVGDIVQCLEQVIRKPKFISTQSGAVRIEC</sequence>
<dbReference type="Gene3D" id="3.30.70.1050">
    <property type="entry name" value="Trigger factor ribosome-binding domain"/>
    <property type="match status" value="1"/>
</dbReference>
<evidence type="ECO:0000256" key="10">
    <source>
        <dbReference type="ARBA" id="ARBA00023110"/>
    </source>
</evidence>
<evidence type="ECO:0000256" key="4">
    <source>
        <dbReference type="ARBA" id="ARBA00007733"/>
    </source>
</evidence>
<dbReference type="AlphaFoldDB" id="A0A0E0ETU0"/>
<dbReference type="CDD" id="cd03702">
    <property type="entry name" value="IF2_mtIF2_II"/>
    <property type="match status" value="1"/>
</dbReference>
<dbReference type="InterPro" id="IPR044145">
    <property type="entry name" value="IF2_II"/>
</dbReference>
<dbReference type="InterPro" id="IPR009000">
    <property type="entry name" value="Transl_B-barrel_sf"/>
</dbReference>
<dbReference type="EC" id="5.2.1.8" evidence="5"/>
<comment type="subcellular location">
    <subcellularLocation>
        <location evidence="2">Mitochondrion</location>
    </subcellularLocation>
</comment>
<dbReference type="Gene3D" id="3.40.50.300">
    <property type="entry name" value="P-loop containing nucleotide triphosphate hydrolases"/>
    <property type="match status" value="1"/>
</dbReference>
<dbReference type="GO" id="GO:0015031">
    <property type="term" value="P:protein transport"/>
    <property type="evidence" value="ECO:0007669"/>
    <property type="project" value="InterPro"/>
</dbReference>
<dbReference type="GO" id="GO:0005525">
    <property type="term" value="F:GTP binding"/>
    <property type="evidence" value="ECO:0007669"/>
    <property type="project" value="UniProtKB-KW"/>
</dbReference>
<dbReference type="FunFam" id="3.30.70.1050:FF:000004">
    <property type="entry name" value="Trigger factor"/>
    <property type="match status" value="1"/>
</dbReference>
<dbReference type="FunFam" id="2.40.30.10:FF:000008">
    <property type="entry name" value="Translation initiation factor IF-2"/>
    <property type="match status" value="1"/>
</dbReference>
<evidence type="ECO:0000256" key="15">
    <source>
        <dbReference type="ARBA" id="ARBA00024849"/>
    </source>
</evidence>
<evidence type="ECO:0000256" key="7">
    <source>
        <dbReference type="ARBA" id="ARBA00022741"/>
    </source>
</evidence>
<evidence type="ECO:0000313" key="20">
    <source>
        <dbReference type="Proteomes" id="UP000008021"/>
    </source>
</evidence>
<comment type="similarity">
    <text evidence="3">Belongs to the FKBP-type PPIase family. Tig subfamily.</text>
</comment>